<dbReference type="AlphaFoldDB" id="A0A6J3YMG8"/>
<feature type="transmembrane region" description="Helical" evidence="1">
    <location>
        <begin position="236"/>
        <end position="254"/>
    </location>
</feature>
<feature type="transmembrane region" description="Helical" evidence="1">
    <location>
        <begin position="9"/>
        <end position="28"/>
    </location>
</feature>
<reference evidence="2" key="1">
    <citation type="journal article" date="2018" name="Int. J. Parasitol.">
        <title>Validity of the Diplostomoidea and Diplostomida (Digenea, Platyhelminthes) upheld in phylogenomic analysis.</title>
        <authorList>
            <person name="Locke S.A."/>
            <person name="Van Dam A."/>
            <person name="Caffara M."/>
            <person name="Pinto H.A."/>
            <person name="Lopez-Hernandez D."/>
            <person name="Blanar C.A."/>
        </authorList>
    </citation>
    <scope>NUCLEOTIDE SEQUENCE</scope>
    <source>
        <strain evidence="2">P.Ah.MTL.X.3</strain>
    </source>
</reference>
<protein>
    <submittedName>
        <fullName evidence="2">NADH dehydrogenase subunit 2</fullName>
    </submittedName>
</protein>
<proteinExistence type="predicted"/>
<keyword evidence="1" id="KW-0812">Transmembrane</keyword>
<feature type="transmembrane region" description="Helical" evidence="1">
    <location>
        <begin position="117"/>
        <end position="137"/>
    </location>
</feature>
<feature type="transmembrane region" description="Helical" evidence="1">
    <location>
        <begin position="143"/>
        <end position="164"/>
    </location>
</feature>
<keyword evidence="2" id="KW-0496">Mitochondrion</keyword>
<feature type="transmembrane region" description="Helical" evidence="1">
    <location>
        <begin position="87"/>
        <end position="110"/>
    </location>
</feature>
<feature type="transmembrane region" description="Helical" evidence="1">
    <location>
        <begin position="260"/>
        <end position="280"/>
    </location>
</feature>
<keyword evidence="1" id="KW-0472">Membrane</keyword>
<name>A0A6J3YMG8_9TREM</name>
<feature type="transmembrane region" description="Helical" evidence="1">
    <location>
        <begin position="34"/>
        <end position="55"/>
    </location>
</feature>
<dbReference type="EMBL" id="MH536512">
    <property type="protein sequence ID" value="AYH51408.1"/>
    <property type="molecule type" value="Genomic_DNA"/>
</dbReference>
<sequence>MYLISLRGIWGSVLSVLLVVLFSFSLFLSENMVFFWLFLELIGLSLIPSFFYLYGGVSFVTLFIYIVVSSVSSVLMLFGVLDSNLMFFFVLGFLVKFGVFPFMGWVYCVILGSNYVVVWLFSTFLKFPFVYICFFLSGLGDFSYSAVFLFCLVTFLFLSVWFWVSSYSWRCCWCHMMISSSVALVLMSVKGSMDLLFWFFLAYFFWSSLTIFYLYQIDSFGFSLNNSSLASLRCPGLLYWFGFIFFLLTTPISFALLYKVVMVFCVYALEFYTIFFWVVYSLSEQFFFFKYAASSYISKLSFSWFFLV</sequence>
<accession>A0A6J3YMG8</accession>
<gene>
    <name evidence="2" type="primary">ND2</name>
</gene>
<evidence type="ECO:0000256" key="1">
    <source>
        <dbReference type="SAM" id="Phobius"/>
    </source>
</evidence>
<evidence type="ECO:0000313" key="2">
    <source>
        <dbReference type="EMBL" id="AYH51408.1"/>
    </source>
</evidence>
<feature type="transmembrane region" description="Helical" evidence="1">
    <location>
        <begin position="62"/>
        <end position="81"/>
    </location>
</feature>
<feature type="transmembrane region" description="Helical" evidence="1">
    <location>
        <begin position="195"/>
        <end position="215"/>
    </location>
</feature>
<organism evidence="2">
    <name type="scientific">Posthodiplostomum centrarchi</name>
    <dbReference type="NCBI Taxonomy" id="1954244"/>
    <lineage>
        <taxon>Eukaryota</taxon>
        <taxon>Metazoa</taxon>
        <taxon>Spiralia</taxon>
        <taxon>Lophotrochozoa</taxon>
        <taxon>Platyhelminthes</taxon>
        <taxon>Trematoda</taxon>
        <taxon>Digenea</taxon>
        <taxon>Diplostomida</taxon>
        <taxon>Diplostomoidea</taxon>
        <taxon>Diplostomidae</taxon>
        <taxon>Posthodiplostomum</taxon>
    </lineage>
</organism>
<keyword evidence="1" id="KW-1133">Transmembrane helix</keyword>
<geneLocation type="mitochondrion" evidence="2"/>